<dbReference type="HOGENOM" id="CLU_510009_0_0_1"/>
<evidence type="ECO:0000313" key="4">
    <source>
        <dbReference type="Proteomes" id="UP000053617"/>
    </source>
</evidence>
<proteinExistence type="predicted"/>
<dbReference type="PANTHER" id="PTHR38788:SF3">
    <property type="entry name" value="CLR5 DOMAIN-CONTAINING PROTEIN"/>
    <property type="match status" value="1"/>
</dbReference>
<dbReference type="RefSeq" id="XP_013274188.1">
    <property type="nucleotide sequence ID" value="XM_013418734.1"/>
</dbReference>
<reference evidence="3 4" key="1">
    <citation type="submission" date="2015-01" db="EMBL/GenBank/DDBJ databases">
        <title>The Genome Sequence of Rhinocladiella mackenzie CBS 650.93.</title>
        <authorList>
            <consortium name="The Broad Institute Genomics Platform"/>
            <person name="Cuomo C."/>
            <person name="de Hoog S."/>
            <person name="Gorbushina A."/>
            <person name="Stielow B."/>
            <person name="Teixiera M."/>
            <person name="Abouelleil A."/>
            <person name="Chapman S.B."/>
            <person name="Priest M."/>
            <person name="Young S.K."/>
            <person name="Wortman J."/>
            <person name="Nusbaum C."/>
            <person name="Birren B."/>
        </authorList>
    </citation>
    <scope>NUCLEOTIDE SEQUENCE [LARGE SCALE GENOMIC DNA]</scope>
    <source>
        <strain evidence="3 4">CBS 650.93</strain>
    </source>
</reference>
<dbReference type="VEuPathDB" id="FungiDB:Z518_05029"/>
<gene>
    <name evidence="3" type="ORF">Z518_05029</name>
</gene>
<dbReference type="STRING" id="1442369.A0A0D2FXN8"/>
<keyword evidence="4" id="KW-1185">Reference proteome</keyword>
<accession>A0A0D2FXN8</accession>
<sequence length="547" mass="62739">MEPETTYVRPHSEADWDKWRPLFTRLYIEENRTLPQVMEIMRDEHRVWASQKMYKNKIKAWNLRKYLKEDEAQQILEGEIPETGAIATAGDPEEVKKRAARSIQRKRARQRARIQIPSPDQPSPMALALSPSPLTPTTPSSPMEPSGALVPSMTLGEAVTTPQLDHFRVTGVTITEQFLRNLRRWTHDAYVFGHWDMQQSAKHHSGRRASRLLSSSLTAGINLFENKKEELAWTHWNRAFASFQSSDLFKTWYHEIPMSLLFEVGRVAHSGHDQLAALLLKSIRNWAHTFLDENDSRHALLSSFGELQVAQLRDLYHRAARCLYDGLESRVDKHSQLLYEVRLNRALDMLWYDPQTDLTNWLPPIEEVDQACGPNNSYAVYFLLLEAYRLVAKELYTDADQVCSQVRNRLTAMQGVQGSIDPWRVGLAYRRLGRQQHSKGRFTDARRSFNTALKYVSGDSQLSMSVLIEICQRQESMANAVHDQEDVFFWSQMLSRLEQQAKDQGEADILKRPQTFSDGTADGAGAGALIVSKKRRLSPGPTRRSTF</sequence>
<evidence type="ECO:0000313" key="3">
    <source>
        <dbReference type="EMBL" id="KIX07052.1"/>
    </source>
</evidence>
<protein>
    <recommendedName>
        <fullName evidence="2">Clr5 domain-containing protein</fullName>
    </recommendedName>
</protein>
<evidence type="ECO:0000256" key="1">
    <source>
        <dbReference type="SAM" id="MobiDB-lite"/>
    </source>
</evidence>
<dbReference type="Proteomes" id="UP000053617">
    <property type="component" value="Unassembled WGS sequence"/>
</dbReference>
<organism evidence="3 4">
    <name type="scientific">Rhinocladiella mackenziei CBS 650.93</name>
    <dbReference type="NCBI Taxonomy" id="1442369"/>
    <lineage>
        <taxon>Eukaryota</taxon>
        <taxon>Fungi</taxon>
        <taxon>Dikarya</taxon>
        <taxon>Ascomycota</taxon>
        <taxon>Pezizomycotina</taxon>
        <taxon>Eurotiomycetes</taxon>
        <taxon>Chaetothyriomycetidae</taxon>
        <taxon>Chaetothyriales</taxon>
        <taxon>Herpotrichiellaceae</taxon>
        <taxon>Rhinocladiella</taxon>
    </lineage>
</organism>
<feature type="region of interest" description="Disordered" evidence="1">
    <location>
        <begin position="106"/>
        <end position="150"/>
    </location>
</feature>
<dbReference type="PANTHER" id="PTHR38788">
    <property type="entry name" value="CLR5 DOMAIN-CONTAINING PROTEIN"/>
    <property type="match status" value="1"/>
</dbReference>
<evidence type="ECO:0000259" key="2">
    <source>
        <dbReference type="Pfam" id="PF14420"/>
    </source>
</evidence>
<dbReference type="InterPro" id="IPR025676">
    <property type="entry name" value="Clr5_dom"/>
</dbReference>
<feature type="compositionally biased region" description="Low complexity" evidence="1">
    <location>
        <begin position="123"/>
        <end position="146"/>
    </location>
</feature>
<dbReference type="OrthoDB" id="539213at2759"/>
<dbReference type="EMBL" id="KN847477">
    <property type="protein sequence ID" value="KIX07052.1"/>
    <property type="molecule type" value="Genomic_DNA"/>
</dbReference>
<name>A0A0D2FXN8_9EURO</name>
<feature type="domain" description="Clr5" evidence="2">
    <location>
        <begin position="13"/>
        <end position="65"/>
    </location>
</feature>
<dbReference type="GeneID" id="25293100"/>
<dbReference type="Pfam" id="PF14420">
    <property type="entry name" value="Clr5"/>
    <property type="match status" value="1"/>
</dbReference>
<dbReference type="AlphaFoldDB" id="A0A0D2FXN8"/>